<dbReference type="Gene3D" id="3.60.20.10">
    <property type="entry name" value="Glutamine Phosphoribosylpyrophosphate, subunit 1, domain 1"/>
    <property type="match status" value="1"/>
</dbReference>
<keyword evidence="3" id="KW-1185">Reference proteome</keyword>
<comment type="caution">
    <text evidence="2">The sequence shown here is derived from an EMBL/GenBank/DDBJ whole genome shotgun (WGS) entry which is preliminary data.</text>
</comment>
<dbReference type="Proteomes" id="UP000289738">
    <property type="component" value="Chromosome B02"/>
</dbReference>
<dbReference type="Pfam" id="PF00227">
    <property type="entry name" value="Proteasome"/>
    <property type="match status" value="1"/>
</dbReference>
<dbReference type="AlphaFoldDB" id="A0A445ALJ4"/>
<dbReference type="GO" id="GO:0005839">
    <property type="term" value="C:proteasome core complex"/>
    <property type="evidence" value="ECO:0007669"/>
    <property type="project" value="InterPro"/>
</dbReference>
<organism evidence="2 3">
    <name type="scientific">Arachis hypogaea</name>
    <name type="common">Peanut</name>
    <dbReference type="NCBI Taxonomy" id="3818"/>
    <lineage>
        <taxon>Eukaryota</taxon>
        <taxon>Viridiplantae</taxon>
        <taxon>Streptophyta</taxon>
        <taxon>Embryophyta</taxon>
        <taxon>Tracheophyta</taxon>
        <taxon>Spermatophyta</taxon>
        <taxon>Magnoliopsida</taxon>
        <taxon>eudicotyledons</taxon>
        <taxon>Gunneridae</taxon>
        <taxon>Pentapetalae</taxon>
        <taxon>rosids</taxon>
        <taxon>fabids</taxon>
        <taxon>Fabales</taxon>
        <taxon>Fabaceae</taxon>
        <taxon>Papilionoideae</taxon>
        <taxon>50 kb inversion clade</taxon>
        <taxon>dalbergioids sensu lato</taxon>
        <taxon>Dalbergieae</taxon>
        <taxon>Pterocarpus clade</taxon>
        <taxon>Arachis</taxon>
    </lineage>
</organism>
<dbReference type="STRING" id="3818.A0A445ALJ4"/>
<dbReference type="SUPFAM" id="SSF56235">
    <property type="entry name" value="N-terminal nucleophile aminohydrolases (Ntn hydrolases)"/>
    <property type="match status" value="1"/>
</dbReference>
<dbReference type="InterPro" id="IPR050115">
    <property type="entry name" value="Proteasome_alpha"/>
</dbReference>
<dbReference type="EMBL" id="SDMP01000012">
    <property type="protein sequence ID" value="RYR27265.1"/>
    <property type="molecule type" value="Genomic_DNA"/>
</dbReference>
<evidence type="ECO:0000313" key="2">
    <source>
        <dbReference type="EMBL" id="RYR27265.1"/>
    </source>
</evidence>
<dbReference type="PANTHER" id="PTHR11599">
    <property type="entry name" value="PROTEASOME SUBUNIT ALPHA/BETA"/>
    <property type="match status" value="1"/>
</dbReference>
<dbReference type="GO" id="GO:0051603">
    <property type="term" value="P:proteolysis involved in protein catabolic process"/>
    <property type="evidence" value="ECO:0007669"/>
    <property type="project" value="InterPro"/>
</dbReference>
<reference evidence="2 3" key="1">
    <citation type="submission" date="2019-01" db="EMBL/GenBank/DDBJ databases">
        <title>Sequencing of cultivated peanut Arachis hypogaea provides insights into genome evolution and oil improvement.</title>
        <authorList>
            <person name="Chen X."/>
        </authorList>
    </citation>
    <scope>NUCLEOTIDE SEQUENCE [LARGE SCALE GENOMIC DNA]</scope>
    <source>
        <strain evidence="3">cv. Fuhuasheng</strain>
        <tissue evidence="2">Leaves</tissue>
    </source>
</reference>
<keyword evidence="1" id="KW-0647">Proteasome</keyword>
<dbReference type="InterPro" id="IPR029055">
    <property type="entry name" value="Ntn_hydrolases_N"/>
</dbReference>
<accession>A0A445ALJ4</accession>
<gene>
    <name evidence="2" type="ORF">Ahy_B02g061605</name>
</gene>
<evidence type="ECO:0000313" key="3">
    <source>
        <dbReference type="Proteomes" id="UP000289738"/>
    </source>
</evidence>
<name>A0A445ALJ4_ARAHY</name>
<protein>
    <submittedName>
        <fullName evidence="2">Uncharacterized protein</fullName>
    </submittedName>
</protein>
<proteinExistence type="predicted"/>
<evidence type="ECO:0000256" key="1">
    <source>
        <dbReference type="ARBA" id="ARBA00022942"/>
    </source>
</evidence>
<sequence length="163" mass="18279">MIQRRFVRRVDSKQGQLRALFSPEEDFKVDDHIGVVIAGLTANGRVLSRYMRNECINYSYTYESPLPVGRLVVQLADKAQVSRFAPSGHGNVLMGLASWSVEWMNQELTSIITVQVETILNIRLFAISAETIKGTSSATAKKLVNFMTFVPTLGFKPPRKTDK</sequence>
<dbReference type="InterPro" id="IPR001353">
    <property type="entry name" value="Proteasome_sua/b"/>
</dbReference>